<name>A0A2P2PZZ9_RHIMU</name>
<organism evidence="1">
    <name type="scientific">Rhizophora mucronata</name>
    <name type="common">Asiatic mangrove</name>
    <dbReference type="NCBI Taxonomy" id="61149"/>
    <lineage>
        <taxon>Eukaryota</taxon>
        <taxon>Viridiplantae</taxon>
        <taxon>Streptophyta</taxon>
        <taxon>Embryophyta</taxon>
        <taxon>Tracheophyta</taxon>
        <taxon>Spermatophyta</taxon>
        <taxon>Magnoliopsida</taxon>
        <taxon>eudicotyledons</taxon>
        <taxon>Gunneridae</taxon>
        <taxon>Pentapetalae</taxon>
        <taxon>rosids</taxon>
        <taxon>fabids</taxon>
        <taxon>Malpighiales</taxon>
        <taxon>Rhizophoraceae</taxon>
        <taxon>Rhizophora</taxon>
    </lineage>
</organism>
<reference evidence="1" key="1">
    <citation type="submission" date="2018-02" db="EMBL/GenBank/DDBJ databases">
        <title>Rhizophora mucronata_Transcriptome.</title>
        <authorList>
            <person name="Meera S.P."/>
            <person name="Sreeshan A."/>
            <person name="Augustine A."/>
        </authorList>
    </citation>
    <scope>NUCLEOTIDE SEQUENCE</scope>
    <source>
        <tissue evidence="1">Leaf</tissue>
    </source>
</reference>
<accession>A0A2P2PZZ9</accession>
<sequence length="38" mass="4344">MHKDSCLKLSVDCCLSFPPCFLSISVFWKLFDSMDSNV</sequence>
<protein>
    <submittedName>
        <fullName evidence="1">Uncharacterized protein</fullName>
    </submittedName>
</protein>
<dbReference type="AlphaFoldDB" id="A0A2P2PZZ9"/>
<proteinExistence type="predicted"/>
<evidence type="ECO:0000313" key="1">
    <source>
        <dbReference type="EMBL" id="MBX60263.1"/>
    </source>
</evidence>
<dbReference type="EMBL" id="GGEC01079779">
    <property type="protein sequence ID" value="MBX60263.1"/>
    <property type="molecule type" value="Transcribed_RNA"/>
</dbReference>